<feature type="transmembrane region" description="Helical" evidence="1">
    <location>
        <begin position="121"/>
        <end position="141"/>
    </location>
</feature>
<dbReference type="RefSeq" id="WP_342690320.1">
    <property type="nucleotide sequence ID" value="NZ_JBCGDP010000001.1"/>
</dbReference>
<comment type="caution">
    <text evidence="2">The sequence shown here is derived from an EMBL/GenBank/DDBJ whole genome shotgun (WGS) entry which is preliminary data.</text>
</comment>
<evidence type="ECO:0000313" key="3">
    <source>
        <dbReference type="Proteomes" id="UP001468798"/>
    </source>
</evidence>
<dbReference type="NCBIfam" id="TIGR04127">
    <property type="entry name" value="flavo_near_exo"/>
    <property type="match status" value="1"/>
</dbReference>
<evidence type="ECO:0000256" key="1">
    <source>
        <dbReference type="SAM" id="Phobius"/>
    </source>
</evidence>
<keyword evidence="1" id="KW-0812">Transmembrane</keyword>
<evidence type="ECO:0000313" key="2">
    <source>
        <dbReference type="EMBL" id="MEM0575193.1"/>
    </source>
</evidence>
<feature type="transmembrane region" description="Helical" evidence="1">
    <location>
        <begin position="92"/>
        <end position="109"/>
    </location>
</feature>
<dbReference type="InterPro" id="IPR026414">
    <property type="entry name" value="ExosoTase_F-assoc_memb"/>
</dbReference>
<keyword evidence="1" id="KW-1133">Transmembrane helix</keyword>
<gene>
    <name evidence="2" type="ORF">WFZ86_01680</name>
</gene>
<reference evidence="2 3" key="1">
    <citation type="submission" date="2024-03" db="EMBL/GenBank/DDBJ databases">
        <title>Two novel species of the genus Flavobacterium exhibiting potentially degradation of complex polysaccharides.</title>
        <authorList>
            <person name="Lian X."/>
        </authorList>
    </citation>
    <scope>NUCLEOTIDE SEQUENCE [LARGE SCALE GENOMIC DNA]</scope>
    <source>
        <strain evidence="2 3">N6</strain>
    </source>
</reference>
<proteinExistence type="predicted"/>
<accession>A0ABU9NKI8</accession>
<dbReference type="EMBL" id="JBCGDP010000001">
    <property type="protein sequence ID" value="MEM0575193.1"/>
    <property type="molecule type" value="Genomic_DNA"/>
</dbReference>
<keyword evidence="1" id="KW-0472">Membrane</keyword>
<name>A0ABU9NKI8_9FLAO</name>
<dbReference type="Proteomes" id="UP001468798">
    <property type="component" value="Unassembled WGS sequence"/>
</dbReference>
<organism evidence="2 3">
    <name type="scientific">Flavobacterium polysaccharolyticum</name>
    <dbReference type="NCBI Taxonomy" id="3133148"/>
    <lineage>
        <taxon>Bacteria</taxon>
        <taxon>Pseudomonadati</taxon>
        <taxon>Bacteroidota</taxon>
        <taxon>Flavobacteriia</taxon>
        <taxon>Flavobacteriales</taxon>
        <taxon>Flavobacteriaceae</taxon>
        <taxon>Flavobacterium</taxon>
    </lineage>
</organism>
<keyword evidence="3" id="KW-1185">Reference proteome</keyword>
<feature type="transmembrane region" description="Helical" evidence="1">
    <location>
        <begin position="56"/>
        <end position="80"/>
    </location>
</feature>
<protein>
    <submittedName>
        <fullName evidence="2">Exosortase F system-associated protein</fullName>
    </submittedName>
</protein>
<sequence length="145" mass="17181">MLKNLPQNKGKIVLGLLLVFLLVLIREFETQLFYDPFLPFFKSDYAGQPLPIYEPIPLFLGLLLRYGLNSLLSLALLYVIFEDKDMLQFSGVLFAVFFVVLLLTFFYILSFQNQNYLLLFYVRRFLIQPIFILLFIPGFYYQKHL</sequence>